<sequence>MENANYPLSQGVCTYNWCVREKNEAGKIRLDDHTHIEEIVCASGGTNHVRTQNTTGPVQSRLVSSTSSLSLTLRCPTGSSVDPFCKQTIKRRLNLRSAEDFCTYIYRYSMRK</sequence>
<gene>
    <name evidence="1" type="ORF">NPIL_273791</name>
</gene>
<comment type="caution">
    <text evidence="1">The sequence shown here is derived from an EMBL/GenBank/DDBJ whole genome shotgun (WGS) entry which is preliminary data.</text>
</comment>
<name>A0A8X6UCX5_NEPPI</name>
<evidence type="ECO:0000313" key="1">
    <source>
        <dbReference type="EMBL" id="GFU05885.1"/>
    </source>
</evidence>
<keyword evidence="2" id="KW-1185">Reference proteome</keyword>
<dbReference type="Proteomes" id="UP000887013">
    <property type="component" value="Unassembled WGS sequence"/>
</dbReference>
<dbReference type="AlphaFoldDB" id="A0A8X6UCX5"/>
<proteinExistence type="predicted"/>
<reference evidence="1" key="1">
    <citation type="submission" date="2020-08" db="EMBL/GenBank/DDBJ databases">
        <title>Multicomponent nature underlies the extraordinary mechanical properties of spider dragline silk.</title>
        <authorList>
            <person name="Kono N."/>
            <person name="Nakamura H."/>
            <person name="Mori M."/>
            <person name="Yoshida Y."/>
            <person name="Ohtoshi R."/>
            <person name="Malay A.D."/>
            <person name="Moran D.A.P."/>
            <person name="Tomita M."/>
            <person name="Numata K."/>
            <person name="Arakawa K."/>
        </authorList>
    </citation>
    <scope>NUCLEOTIDE SEQUENCE</scope>
</reference>
<accession>A0A8X6UCX5</accession>
<dbReference type="EMBL" id="BMAW01077349">
    <property type="protein sequence ID" value="GFU05885.1"/>
    <property type="molecule type" value="Genomic_DNA"/>
</dbReference>
<organism evidence="1 2">
    <name type="scientific">Nephila pilipes</name>
    <name type="common">Giant wood spider</name>
    <name type="synonym">Nephila maculata</name>
    <dbReference type="NCBI Taxonomy" id="299642"/>
    <lineage>
        <taxon>Eukaryota</taxon>
        <taxon>Metazoa</taxon>
        <taxon>Ecdysozoa</taxon>
        <taxon>Arthropoda</taxon>
        <taxon>Chelicerata</taxon>
        <taxon>Arachnida</taxon>
        <taxon>Araneae</taxon>
        <taxon>Araneomorphae</taxon>
        <taxon>Entelegynae</taxon>
        <taxon>Araneoidea</taxon>
        <taxon>Nephilidae</taxon>
        <taxon>Nephila</taxon>
    </lineage>
</organism>
<protein>
    <submittedName>
        <fullName evidence="1">Uncharacterized protein</fullName>
    </submittedName>
</protein>
<evidence type="ECO:0000313" key="2">
    <source>
        <dbReference type="Proteomes" id="UP000887013"/>
    </source>
</evidence>